<dbReference type="PANTHER" id="PTHR33221">
    <property type="entry name" value="WINGED HELIX-TURN-HELIX TRANSCRIPTIONAL REGULATOR, RRF2 FAMILY"/>
    <property type="match status" value="1"/>
</dbReference>
<dbReference type="InterPro" id="IPR036388">
    <property type="entry name" value="WH-like_DNA-bd_sf"/>
</dbReference>
<dbReference type="OrthoDB" id="9800519at2"/>
<dbReference type="Pfam" id="PF02082">
    <property type="entry name" value="Rrf2"/>
    <property type="match status" value="1"/>
</dbReference>
<gene>
    <name evidence="2" type="ORF">SAMN04488503_2402</name>
</gene>
<dbReference type="PROSITE" id="PS01332">
    <property type="entry name" value="HTH_RRF2_1"/>
    <property type="match status" value="1"/>
</dbReference>
<proteinExistence type="predicted"/>
<sequence>MKLSAKARYAVRILIDLARHDAGGPVRTADISTRTGVTVRFIEQILKPLKRDGLVHSTRGAAGGYTLARLPQDVSLASVIRTIEGTLSLTRCCENPSLCPRLDDCPTHHAWLRVTKAMEAELERITLRELMGGQERPEGCAL</sequence>
<evidence type="ECO:0000256" key="1">
    <source>
        <dbReference type="ARBA" id="ARBA00023125"/>
    </source>
</evidence>
<dbReference type="PROSITE" id="PS51197">
    <property type="entry name" value="HTH_RRF2_2"/>
    <property type="match status" value="1"/>
</dbReference>
<dbReference type="GO" id="GO:0003700">
    <property type="term" value="F:DNA-binding transcription factor activity"/>
    <property type="evidence" value="ECO:0007669"/>
    <property type="project" value="TreeGrafter"/>
</dbReference>
<dbReference type="PANTHER" id="PTHR33221:SF5">
    <property type="entry name" value="HTH-TYPE TRANSCRIPTIONAL REGULATOR ISCR"/>
    <property type="match status" value="1"/>
</dbReference>
<name>A0A239B577_9BACT</name>
<dbReference type="AlphaFoldDB" id="A0A239B577"/>
<dbReference type="GO" id="GO:0005829">
    <property type="term" value="C:cytosol"/>
    <property type="evidence" value="ECO:0007669"/>
    <property type="project" value="TreeGrafter"/>
</dbReference>
<evidence type="ECO:0000313" key="2">
    <source>
        <dbReference type="EMBL" id="SNS02364.1"/>
    </source>
</evidence>
<dbReference type="EMBL" id="FZOC01000004">
    <property type="protein sequence ID" value="SNS02364.1"/>
    <property type="molecule type" value="Genomic_DNA"/>
</dbReference>
<keyword evidence="3" id="KW-1185">Reference proteome</keyword>
<dbReference type="NCBIfam" id="TIGR00738">
    <property type="entry name" value="rrf2_super"/>
    <property type="match status" value="1"/>
</dbReference>
<dbReference type="Proteomes" id="UP000198324">
    <property type="component" value="Unassembled WGS sequence"/>
</dbReference>
<dbReference type="GO" id="GO:0003677">
    <property type="term" value="F:DNA binding"/>
    <property type="evidence" value="ECO:0007669"/>
    <property type="project" value="UniProtKB-KW"/>
</dbReference>
<evidence type="ECO:0000313" key="3">
    <source>
        <dbReference type="Proteomes" id="UP000198324"/>
    </source>
</evidence>
<organism evidence="2 3">
    <name type="scientific">Humidesulfovibrio mexicanus</name>
    <dbReference type="NCBI Taxonomy" id="147047"/>
    <lineage>
        <taxon>Bacteria</taxon>
        <taxon>Pseudomonadati</taxon>
        <taxon>Thermodesulfobacteriota</taxon>
        <taxon>Desulfovibrionia</taxon>
        <taxon>Desulfovibrionales</taxon>
        <taxon>Desulfovibrionaceae</taxon>
        <taxon>Humidesulfovibrio</taxon>
    </lineage>
</organism>
<dbReference type="InterPro" id="IPR030489">
    <property type="entry name" value="TR_Rrf2-type_CS"/>
</dbReference>
<keyword evidence="1" id="KW-0238">DNA-binding</keyword>
<reference evidence="2 3" key="1">
    <citation type="submission" date="2017-06" db="EMBL/GenBank/DDBJ databases">
        <authorList>
            <person name="Kim H.J."/>
            <person name="Triplett B.A."/>
        </authorList>
    </citation>
    <scope>NUCLEOTIDE SEQUENCE [LARGE SCALE GENOMIC DNA]</scope>
    <source>
        <strain evidence="2 3">DSM 13116</strain>
    </source>
</reference>
<dbReference type="SUPFAM" id="SSF46785">
    <property type="entry name" value="Winged helix' DNA-binding domain"/>
    <property type="match status" value="1"/>
</dbReference>
<accession>A0A239B577</accession>
<dbReference type="Gene3D" id="1.10.10.10">
    <property type="entry name" value="Winged helix-like DNA-binding domain superfamily/Winged helix DNA-binding domain"/>
    <property type="match status" value="1"/>
</dbReference>
<dbReference type="InterPro" id="IPR036390">
    <property type="entry name" value="WH_DNA-bd_sf"/>
</dbReference>
<dbReference type="InterPro" id="IPR000944">
    <property type="entry name" value="Tscrpt_reg_Rrf2"/>
</dbReference>
<dbReference type="RefSeq" id="WP_089274598.1">
    <property type="nucleotide sequence ID" value="NZ_FZOC01000004.1"/>
</dbReference>
<protein>
    <submittedName>
        <fullName evidence="2">Transcriptional regulator, BadM/Rrf2 family</fullName>
    </submittedName>
</protein>